<dbReference type="GeneID" id="11970115"/>
<accession>H8I8F4</accession>
<proteinExistence type="predicted"/>
<dbReference type="eggNOG" id="arCOG06552">
    <property type="taxonomic scope" value="Archaea"/>
</dbReference>
<sequence length="146" mass="16328">MMKRDDSGQFLLLTGVIISIGMVILLIFLNQSSIAGHSSADSIMSFPKNDIRDIRNETIGEAYLIGERENKNTLHNASMKMDTFNASFNQYASNVTRLFEEKGCSVNLTAVPALDNSTISNATIYIYYNNGETRYFENITVKIPQV</sequence>
<keyword evidence="3" id="KW-1185">Reference proteome</keyword>
<dbReference type="STRING" id="1041930.Mtc_0236"/>
<evidence type="ECO:0000313" key="3">
    <source>
        <dbReference type="Proteomes" id="UP000005233"/>
    </source>
</evidence>
<dbReference type="EMBL" id="CP003243">
    <property type="protein sequence ID" value="AFC99007.1"/>
    <property type="molecule type" value="Genomic_DNA"/>
</dbReference>
<evidence type="ECO:0000313" key="2">
    <source>
        <dbReference type="EMBL" id="AFC99007.1"/>
    </source>
</evidence>
<dbReference type="KEGG" id="mez:Mtc_0236"/>
<gene>
    <name evidence="2" type="ordered locus">Mtc_0236</name>
</gene>
<protein>
    <submittedName>
        <fullName evidence="2">Uncharacterized protein</fullName>
    </submittedName>
</protein>
<dbReference type="AlphaFoldDB" id="H8I8F4"/>
<dbReference type="OrthoDB" id="117704at2157"/>
<organism evidence="2 3">
    <name type="scientific">Methanocella conradii (strain DSM 24694 / JCM 17849 / CGMCC 1.5162 / HZ254)</name>
    <dbReference type="NCBI Taxonomy" id="1041930"/>
    <lineage>
        <taxon>Archaea</taxon>
        <taxon>Methanobacteriati</taxon>
        <taxon>Methanobacteriota</taxon>
        <taxon>Stenosarchaea group</taxon>
        <taxon>Methanomicrobia</taxon>
        <taxon>Methanocellales</taxon>
        <taxon>Methanocellaceae</taxon>
        <taxon>Methanocella</taxon>
    </lineage>
</organism>
<dbReference type="Proteomes" id="UP000005233">
    <property type="component" value="Chromosome"/>
</dbReference>
<feature type="transmembrane region" description="Helical" evidence="1">
    <location>
        <begin position="10"/>
        <end position="29"/>
    </location>
</feature>
<keyword evidence="1" id="KW-0472">Membrane</keyword>
<dbReference type="RefSeq" id="WP_014404846.1">
    <property type="nucleotide sequence ID" value="NC_017034.1"/>
</dbReference>
<dbReference type="HOGENOM" id="CLU_1954650_0_0_2"/>
<evidence type="ECO:0000256" key="1">
    <source>
        <dbReference type="SAM" id="Phobius"/>
    </source>
</evidence>
<keyword evidence="1" id="KW-1133">Transmembrane helix</keyword>
<name>H8I8F4_METCZ</name>
<keyword evidence="1" id="KW-0812">Transmembrane</keyword>
<reference evidence="2 3" key="1">
    <citation type="journal article" date="2012" name="J. Bacteriol.">
        <title>Complete genome sequence of a thermophilic methanogen, Methanocella conradii HZ254, isolated from Chinese rice field soil.</title>
        <authorList>
            <person name="Lu Z."/>
            <person name="Lu Y."/>
        </authorList>
    </citation>
    <scope>NUCLEOTIDE SEQUENCE [LARGE SCALE GENOMIC DNA]</scope>
    <source>
        <strain evidence="3">DSM 24694 / JCM 17849 / CGMCC 1.5162 / HZ254</strain>
    </source>
</reference>